<protein>
    <recommendedName>
        <fullName evidence="4">HNH nuclease domain-containing protein</fullName>
    </recommendedName>
</protein>
<dbReference type="InterPro" id="IPR044925">
    <property type="entry name" value="His-Me_finger_sf"/>
</dbReference>
<dbReference type="RefSeq" id="WP_046355519.1">
    <property type="nucleotide sequence ID" value="NZ_AUXW01000138.1"/>
</dbReference>
<feature type="region of interest" description="Disordered" evidence="1">
    <location>
        <begin position="214"/>
        <end position="234"/>
    </location>
</feature>
<evidence type="ECO:0008006" key="4">
    <source>
        <dbReference type="Google" id="ProtNLM"/>
    </source>
</evidence>
<dbReference type="Proteomes" id="UP000033434">
    <property type="component" value="Unassembled WGS sequence"/>
</dbReference>
<proteinExistence type="predicted"/>
<evidence type="ECO:0000313" key="3">
    <source>
        <dbReference type="Proteomes" id="UP000033434"/>
    </source>
</evidence>
<sequence length="252" mass="28987">MFIEEIEFNLLSKKYNIHWRPIKDNEITTGKRYIISDKQFELRGQNINVLEVIKGKYRRVSTRQVSKNSPYLSFDVSSSHRSSKQKSMLLHRARLISFVGEDPNKTIARHGSHGQYNHDLDNLTWGTHAENMHDAKEHGVHKGDNNASAKITNEQALAIYILSQLELITPEVINALPIGKGAVSNIKAKRKWEHVVTGDIEKLVDLCKEVQSERMKSELNKQKEELEKQQKKEVKGINNNLKSRLQQLISEI</sequence>
<dbReference type="EMBL" id="AUXW01000138">
    <property type="protein sequence ID" value="KKE84256.1"/>
    <property type="molecule type" value="Genomic_DNA"/>
</dbReference>
<dbReference type="Gene3D" id="3.90.75.20">
    <property type="match status" value="1"/>
</dbReference>
<dbReference type="PATRIC" id="fig|1129367.4.peg.1815"/>
<dbReference type="SUPFAM" id="SSF54060">
    <property type="entry name" value="His-Me finger endonucleases"/>
    <property type="match status" value="1"/>
</dbReference>
<organism evidence="2 3">
    <name type="scientific">Pseudoalteromonas luteoviolacea S4054</name>
    <dbReference type="NCBI Taxonomy" id="1129367"/>
    <lineage>
        <taxon>Bacteria</taxon>
        <taxon>Pseudomonadati</taxon>
        <taxon>Pseudomonadota</taxon>
        <taxon>Gammaproteobacteria</taxon>
        <taxon>Alteromonadales</taxon>
        <taxon>Pseudoalteromonadaceae</taxon>
        <taxon>Pseudoalteromonas</taxon>
    </lineage>
</organism>
<evidence type="ECO:0000313" key="2">
    <source>
        <dbReference type="EMBL" id="KKE84256.1"/>
    </source>
</evidence>
<name>A0A0F6AEL3_9GAMM</name>
<dbReference type="AlphaFoldDB" id="A0A0F6AEL3"/>
<gene>
    <name evidence="2" type="ORF">N479_10175</name>
</gene>
<reference evidence="2 3" key="1">
    <citation type="journal article" date="2015" name="BMC Genomics">
        <title>Genome mining reveals unlocked bioactive potential of marine Gram-negative bacteria.</title>
        <authorList>
            <person name="Machado H."/>
            <person name="Sonnenschein E.C."/>
            <person name="Melchiorsen J."/>
            <person name="Gram L."/>
        </authorList>
    </citation>
    <scope>NUCLEOTIDE SEQUENCE [LARGE SCALE GENOMIC DNA]</scope>
    <source>
        <strain evidence="2 3">S4054</strain>
    </source>
</reference>
<evidence type="ECO:0000256" key="1">
    <source>
        <dbReference type="SAM" id="MobiDB-lite"/>
    </source>
</evidence>
<comment type="caution">
    <text evidence="2">The sequence shown here is derived from an EMBL/GenBank/DDBJ whole genome shotgun (WGS) entry which is preliminary data.</text>
</comment>
<accession>A0A0F6AEL3</accession>